<dbReference type="Gene3D" id="1.10.3520.10">
    <property type="entry name" value="Glycolipid transfer protein"/>
    <property type="match status" value="1"/>
</dbReference>
<dbReference type="PANTHER" id="PTHR10219">
    <property type="entry name" value="GLYCOLIPID TRANSFER PROTEIN-RELATED"/>
    <property type="match status" value="1"/>
</dbReference>
<proteinExistence type="predicted"/>
<dbReference type="PANTHER" id="PTHR10219:SF43">
    <property type="entry name" value="GLYCOLIPID TRANSFER PROTEIN DOMAIN-CONTAINING PROTEIN"/>
    <property type="match status" value="1"/>
</dbReference>
<feature type="domain" description="Glycolipid transfer protein" evidence="1">
    <location>
        <begin position="33"/>
        <end position="179"/>
    </location>
</feature>
<keyword evidence="2" id="KW-1185">Reference proteome</keyword>
<evidence type="ECO:0000313" key="2">
    <source>
        <dbReference type="Proteomes" id="UP000695022"/>
    </source>
</evidence>
<accession>A0ABM1DXA7</accession>
<dbReference type="Proteomes" id="UP000695022">
    <property type="component" value="Unplaced"/>
</dbReference>
<organism evidence="2 3">
    <name type="scientific">Priapulus caudatus</name>
    <name type="common">Priapulid worm</name>
    <dbReference type="NCBI Taxonomy" id="37621"/>
    <lineage>
        <taxon>Eukaryota</taxon>
        <taxon>Metazoa</taxon>
        <taxon>Ecdysozoa</taxon>
        <taxon>Scalidophora</taxon>
        <taxon>Priapulida</taxon>
        <taxon>Priapulimorpha</taxon>
        <taxon>Priapulimorphida</taxon>
        <taxon>Priapulidae</taxon>
        <taxon>Priapulus</taxon>
    </lineage>
</organism>
<sequence>MASSIANNHHDTFNLDTIAENFARCIEDIDKKVDMSLYISAFEELNKFFHHMGRVFTFVASDIHEKCTILTGHLQSDVGTHYSSIRDMVDYEVSNSITVVHDRHKLASGCRTLLRLHRALKFIIEFLDKLSAAALDDHVSSIGHKAYDTTLRHYHPWLVRQAVGLAMYALPNVHGLAKIVAENNGHQLDHSLMQGSLQKIVQAAQPVYDVTQEMYEASNLLDLP</sequence>
<gene>
    <name evidence="3" type="primary">LOC106806920</name>
</gene>
<dbReference type="SUPFAM" id="SSF110004">
    <property type="entry name" value="Glycolipid transfer protein, GLTP"/>
    <property type="match status" value="1"/>
</dbReference>
<evidence type="ECO:0000259" key="1">
    <source>
        <dbReference type="Pfam" id="PF08718"/>
    </source>
</evidence>
<dbReference type="Pfam" id="PF08718">
    <property type="entry name" value="GLTP"/>
    <property type="match status" value="1"/>
</dbReference>
<reference evidence="3" key="1">
    <citation type="submission" date="2025-08" db="UniProtKB">
        <authorList>
            <consortium name="RefSeq"/>
        </authorList>
    </citation>
    <scope>IDENTIFICATION</scope>
</reference>
<name>A0ABM1DXA7_PRICU</name>
<evidence type="ECO:0000313" key="3">
    <source>
        <dbReference type="RefSeq" id="XP_014664578.1"/>
    </source>
</evidence>
<dbReference type="GeneID" id="106806920"/>
<dbReference type="InterPro" id="IPR036497">
    <property type="entry name" value="GLTP_sf"/>
</dbReference>
<protein>
    <submittedName>
        <fullName evidence="3">Ceramide-1-phosphate transfer protein-like</fullName>
    </submittedName>
</protein>
<dbReference type="RefSeq" id="XP_014664578.1">
    <property type="nucleotide sequence ID" value="XM_014809092.1"/>
</dbReference>
<dbReference type="InterPro" id="IPR014830">
    <property type="entry name" value="Glycolipid_transfer_prot_dom"/>
</dbReference>